<dbReference type="OrthoDB" id="9802969at2"/>
<dbReference type="SUPFAM" id="SSF56327">
    <property type="entry name" value="LDH C-terminal domain-like"/>
    <property type="match status" value="1"/>
</dbReference>
<evidence type="ECO:0000313" key="9">
    <source>
        <dbReference type="EMBL" id="STR00177.1"/>
    </source>
</evidence>
<dbReference type="RefSeq" id="WP_115307488.1">
    <property type="nucleotide sequence ID" value="NZ_UGJJ01000001.1"/>
</dbReference>
<dbReference type="PANTHER" id="PTHR43128">
    <property type="entry name" value="L-2-HYDROXYCARBOXYLATE DEHYDROGENASE (NAD(P)(+))"/>
    <property type="match status" value="1"/>
</dbReference>
<dbReference type="Pfam" id="PF02866">
    <property type="entry name" value="Ldh_1_C"/>
    <property type="match status" value="1"/>
</dbReference>
<feature type="binding site" evidence="5">
    <location>
        <position position="100"/>
    </location>
    <ligand>
        <name>NAD(+)</name>
        <dbReference type="ChEBI" id="CHEBI:57540"/>
    </ligand>
</feature>
<evidence type="ECO:0000259" key="8">
    <source>
        <dbReference type="Pfam" id="PF02866"/>
    </source>
</evidence>
<feature type="domain" description="Lactate/malate dehydrogenase C-terminal" evidence="8">
    <location>
        <begin position="152"/>
        <end position="317"/>
    </location>
</feature>
<evidence type="ECO:0000256" key="2">
    <source>
        <dbReference type="ARBA" id="ARBA00023002"/>
    </source>
</evidence>
<evidence type="ECO:0000256" key="4">
    <source>
        <dbReference type="PIRSR" id="PIRSR000102-1"/>
    </source>
</evidence>
<dbReference type="InterPro" id="IPR036291">
    <property type="entry name" value="NAD(P)-bd_dom_sf"/>
</dbReference>
<dbReference type="GO" id="GO:0004459">
    <property type="term" value="F:L-lactate dehydrogenase (NAD+) activity"/>
    <property type="evidence" value="ECO:0007669"/>
    <property type="project" value="UniProtKB-EC"/>
</dbReference>
<dbReference type="InterPro" id="IPR015955">
    <property type="entry name" value="Lactate_DH/Glyco_Ohase_4_C"/>
</dbReference>
<proteinExistence type="inferred from homology"/>
<dbReference type="Gene3D" id="3.40.50.720">
    <property type="entry name" value="NAD(P)-binding Rossmann-like Domain"/>
    <property type="match status" value="1"/>
</dbReference>
<comment type="function">
    <text evidence="1">Catalyzes the reversible oxidation of malate to oxaloacetate.</text>
</comment>
<dbReference type="GO" id="GO:0006089">
    <property type="term" value="P:lactate metabolic process"/>
    <property type="evidence" value="ECO:0007669"/>
    <property type="project" value="TreeGrafter"/>
</dbReference>
<accession>A0A377QYU6</accession>
<keyword evidence="3 5" id="KW-0520">NAD</keyword>
<evidence type="ECO:0000256" key="5">
    <source>
        <dbReference type="PIRSR" id="PIRSR000102-3"/>
    </source>
</evidence>
<organism evidence="9 10">
    <name type="scientific">Kingella potus</name>
    <dbReference type="NCBI Taxonomy" id="265175"/>
    <lineage>
        <taxon>Bacteria</taxon>
        <taxon>Pseudomonadati</taxon>
        <taxon>Pseudomonadota</taxon>
        <taxon>Betaproteobacteria</taxon>
        <taxon>Neisseriales</taxon>
        <taxon>Neisseriaceae</taxon>
        <taxon>Kingella</taxon>
    </lineage>
</organism>
<evidence type="ECO:0000256" key="1">
    <source>
        <dbReference type="ARBA" id="ARBA00003966"/>
    </source>
</evidence>
<feature type="binding site" evidence="5">
    <location>
        <position position="35"/>
    </location>
    <ligand>
        <name>NAD(+)</name>
        <dbReference type="ChEBI" id="CHEBI:57540"/>
    </ligand>
</feature>
<dbReference type="InterPro" id="IPR022383">
    <property type="entry name" value="Lactate/malate_DH_C"/>
</dbReference>
<dbReference type="PIRSF" id="PIRSF000102">
    <property type="entry name" value="Lac_mal_DH"/>
    <property type="match status" value="1"/>
</dbReference>
<dbReference type="Proteomes" id="UP000254293">
    <property type="component" value="Unassembled WGS sequence"/>
</dbReference>
<dbReference type="SUPFAM" id="SSF51735">
    <property type="entry name" value="NAD(P)-binding Rossmann-fold domains"/>
    <property type="match status" value="1"/>
</dbReference>
<name>A0A377QYU6_9NEIS</name>
<dbReference type="EC" id="1.1.1.27" evidence="9"/>
<comment type="similarity">
    <text evidence="6">Belongs to the LDH/MDH superfamily.</text>
</comment>
<feature type="binding site" evidence="5">
    <location>
        <begin position="10"/>
        <end position="15"/>
    </location>
    <ligand>
        <name>NAD(+)</name>
        <dbReference type="ChEBI" id="CHEBI:57540"/>
    </ligand>
</feature>
<dbReference type="PANTHER" id="PTHR43128:SF16">
    <property type="entry name" value="L-LACTATE DEHYDROGENASE"/>
    <property type="match status" value="1"/>
</dbReference>
<keyword evidence="2 6" id="KW-0560">Oxidoreductase</keyword>
<gene>
    <name evidence="9" type="primary">ldh</name>
    <name evidence="9" type="ORF">NCTC13336_00374</name>
</gene>
<feature type="binding site" evidence="5">
    <location>
        <begin position="123"/>
        <end position="125"/>
    </location>
    <ligand>
        <name>NAD(+)</name>
        <dbReference type="ChEBI" id="CHEBI:57540"/>
    </ligand>
</feature>
<dbReference type="PRINTS" id="PR00086">
    <property type="entry name" value="LLDHDRGNASE"/>
</dbReference>
<evidence type="ECO:0000259" key="7">
    <source>
        <dbReference type="Pfam" id="PF00056"/>
    </source>
</evidence>
<feature type="domain" description="Lactate/malate dehydrogenase N-terminal" evidence="7">
    <location>
        <begin position="5"/>
        <end position="147"/>
    </location>
</feature>
<sequence>MKTSKLAIIGVGHVGSEVLENAALSGLFGEIVAIDTRSERAAAEALDQMHASGMLGRANVRIYGGGYDDIADADVIVIAATHIWPHGEVPADRQALLGNNAAIIRQIMGDISRVTRDAVLVFITNPLDTVVYIAATEFGYPKEKIIGTGCVLDSSRLRFLLGRRYGLDPKAVNAFMMGEHGYTAFPLLGSAQIATVPYAELPEYFGQDNWTADEVREKVVQAAYEVFHPKDGVTDAAVAQAATEILRSIVLDEKAVFSAATYIDGELGQHDTVFSIPVVVGANGVEKKLPPKLNAWEQAKLAESAAAIRANIDLAKKLKQG</sequence>
<dbReference type="InterPro" id="IPR001236">
    <property type="entry name" value="Lactate/malate_DH_N"/>
</dbReference>
<dbReference type="Pfam" id="PF00056">
    <property type="entry name" value="Ldh_1_N"/>
    <property type="match status" value="1"/>
</dbReference>
<dbReference type="EMBL" id="UGJJ01000001">
    <property type="protein sequence ID" value="STR00177.1"/>
    <property type="molecule type" value="Genomic_DNA"/>
</dbReference>
<evidence type="ECO:0000313" key="10">
    <source>
        <dbReference type="Proteomes" id="UP000254293"/>
    </source>
</evidence>
<dbReference type="InterPro" id="IPR001557">
    <property type="entry name" value="L-lactate/malate_DH"/>
</dbReference>
<protein>
    <submittedName>
        <fullName evidence="9">L-lactate dehydrogenase</fullName>
        <ecNumber evidence="9">1.1.1.27</ecNumber>
    </submittedName>
</protein>
<evidence type="ECO:0000256" key="3">
    <source>
        <dbReference type="ARBA" id="ARBA00023027"/>
    </source>
</evidence>
<dbReference type="Gene3D" id="3.90.110.10">
    <property type="entry name" value="Lactate dehydrogenase/glycoside hydrolase, family 4, C-terminal"/>
    <property type="match status" value="1"/>
</dbReference>
<keyword evidence="10" id="KW-1185">Reference proteome</keyword>
<reference evidence="9 10" key="1">
    <citation type="submission" date="2018-06" db="EMBL/GenBank/DDBJ databases">
        <authorList>
            <consortium name="Pathogen Informatics"/>
            <person name="Doyle S."/>
        </authorList>
    </citation>
    <scope>NUCLEOTIDE SEQUENCE [LARGE SCALE GENOMIC DNA]</scope>
    <source>
        <strain evidence="9 10">NCTC13336</strain>
    </source>
</reference>
<evidence type="ECO:0000256" key="6">
    <source>
        <dbReference type="RuleBase" id="RU003369"/>
    </source>
</evidence>
<dbReference type="AlphaFoldDB" id="A0A377QYU6"/>
<feature type="active site" description="Proton acceptor" evidence="4">
    <location>
        <position position="180"/>
    </location>
</feature>